<evidence type="ECO:0000313" key="1">
    <source>
        <dbReference type="EMBL" id="KRY64043.1"/>
    </source>
</evidence>
<gene>
    <name evidence="1" type="ORF">T4D_3598</name>
</gene>
<comment type="caution">
    <text evidence="1">The sequence shown here is derived from an EMBL/GenBank/DDBJ whole genome shotgun (WGS) entry which is preliminary data.</text>
</comment>
<proteinExistence type="predicted"/>
<dbReference type="Proteomes" id="UP000054995">
    <property type="component" value="Unassembled WGS sequence"/>
</dbReference>
<feature type="non-terminal residue" evidence="1">
    <location>
        <position position="41"/>
    </location>
</feature>
<dbReference type="AlphaFoldDB" id="A0A0V1DRJ3"/>
<reference evidence="1 2" key="1">
    <citation type="submission" date="2015-01" db="EMBL/GenBank/DDBJ databases">
        <title>Evolution of Trichinella species and genotypes.</title>
        <authorList>
            <person name="Korhonen P.K."/>
            <person name="Edoardo P."/>
            <person name="Giuseppe L.R."/>
            <person name="Gasser R.B."/>
        </authorList>
    </citation>
    <scope>NUCLEOTIDE SEQUENCE [LARGE SCALE GENOMIC DNA]</scope>
    <source>
        <strain evidence="1">ISS470</strain>
    </source>
</reference>
<sequence length="41" mass="4450">MGSFNLNSSIKISAAVIRDEFKSFPKAPNARTCRLSSSCNT</sequence>
<evidence type="ECO:0000313" key="2">
    <source>
        <dbReference type="Proteomes" id="UP000054995"/>
    </source>
</evidence>
<name>A0A0V1DRJ3_TRIPS</name>
<keyword evidence="2" id="KW-1185">Reference proteome</keyword>
<accession>A0A0V1DRJ3</accession>
<dbReference type="EMBL" id="JYDT01001802">
    <property type="protein sequence ID" value="KRY64043.1"/>
    <property type="molecule type" value="Genomic_DNA"/>
</dbReference>
<organism evidence="1 2">
    <name type="scientific">Trichinella pseudospiralis</name>
    <name type="common">Parasitic roundworm</name>
    <dbReference type="NCBI Taxonomy" id="6337"/>
    <lineage>
        <taxon>Eukaryota</taxon>
        <taxon>Metazoa</taxon>
        <taxon>Ecdysozoa</taxon>
        <taxon>Nematoda</taxon>
        <taxon>Enoplea</taxon>
        <taxon>Dorylaimia</taxon>
        <taxon>Trichinellida</taxon>
        <taxon>Trichinellidae</taxon>
        <taxon>Trichinella</taxon>
    </lineage>
</organism>
<protein>
    <submittedName>
        <fullName evidence="1">Uncharacterized protein</fullName>
    </submittedName>
</protein>